<keyword evidence="2" id="KW-1185">Reference proteome</keyword>
<protein>
    <submittedName>
        <fullName evidence="1">Uncharacterized protein</fullName>
    </submittedName>
</protein>
<gene>
    <name evidence="1" type="ORF">HJ01_00552</name>
</gene>
<name>H7FN78_FLAFP</name>
<sequence>MNLRFSVFKMKSKNCIKKFNQNPPVLYYFCNLYLSLQ</sequence>
<evidence type="ECO:0000313" key="1">
    <source>
        <dbReference type="EMBL" id="EIA09870.1"/>
    </source>
</evidence>
<dbReference type="Proteomes" id="UP000005566">
    <property type="component" value="Unassembled WGS sequence"/>
</dbReference>
<dbReference type="AlphaFoldDB" id="H7FN78"/>
<accession>H7FN78</accession>
<proteinExistence type="predicted"/>
<evidence type="ECO:0000313" key="2">
    <source>
        <dbReference type="Proteomes" id="UP000005566"/>
    </source>
</evidence>
<dbReference type="PATRIC" id="fig|1086011.3.peg.541"/>
<reference evidence="1 2" key="1">
    <citation type="journal article" date="2014" name="Acta Crystallogr. D">
        <title>Structure-based characterization and antifreeze properties of a hyperactive ice-binding protein from the Antarctic bacterium Flavobacterium frigoris PS1.</title>
        <authorList>
            <person name="Do H."/>
            <person name="Kim S.J."/>
            <person name="Kim H.J."/>
            <person name="Lee J.H."/>
        </authorList>
    </citation>
    <scope>NUCLEOTIDE SEQUENCE [LARGE SCALE GENOMIC DNA]</scope>
    <source>
        <strain evidence="1 2">PS1</strain>
    </source>
</reference>
<dbReference type="STRING" id="1086011.HJ01_00552"/>
<organism evidence="1 2">
    <name type="scientific">Flavobacterium frigoris (strain PS1)</name>
    <dbReference type="NCBI Taxonomy" id="1086011"/>
    <lineage>
        <taxon>Bacteria</taxon>
        <taxon>Pseudomonadati</taxon>
        <taxon>Bacteroidota</taxon>
        <taxon>Flavobacteriia</taxon>
        <taxon>Flavobacteriales</taxon>
        <taxon>Flavobacteriaceae</taxon>
        <taxon>Flavobacterium</taxon>
    </lineage>
</organism>
<comment type="caution">
    <text evidence="1">The sequence shown here is derived from an EMBL/GenBank/DDBJ whole genome shotgun (WGS) entry which is preliminary data.</text>
</comment>
<dbReference type="EMBL" id="AHKF01000010">
    <property type="protein sequence ID" value="EIA09870.1"/>
    <property type="molecule type" value="Genomic_DNA"/>
</dbReference>